<dbReference type="GO" id="GO:0008982">
    <property type="term" value="F:protein-N(PI)-phosphohistidine-sugar phosphotransferase activity"/>
    <property type="evidence" value="ECO:0007669"/>
    <property type="project" value="InterPro"/>
</dbReference>
<dbReference type="PANTHER" id="PTHR34581">
    <property type="entry name" value="PTS SYSTEM N,N'-DIACETYLCHITOBIOSE-SPECIFIC EIIB COMPONENT"/>
    <property type="match status" value="1"/>
</dbReference>
<dbReference type="SUPFAM" id="SSF52794">
    <property type="entry name" value="PTS system IIB component-like"/>
    <property type="match status" value="1"/>
</dbReference>
<organism evidence="9 10">
    <name type="scientific">Candidatus Erysipelatoclostridium merdavium</name>
    <dbReference type="NCBI Taxonomy" id="2838566"/>
    <lineage>
        <taxon>Bacteria</taxon>
        <taxon>Bacillati</taxon>
        <taxon>Bacillota</taxon>
        <taxon>Erysipelotrichia</taxon>
        <taxon>Erysipelotrichales</taxon>
        <taxon>Erysipelotrichales incertae sedis</taxon>
    </lineage>
</organism>
<evidence type="ECO:0000256" key="4">
    <source>
        <dbReference type="ARBA" id="ARBA00022679"/>
    </source>
</evidence>
<protein>
    <submittedName>
        <fullName evidence="9">PTS sugar transporter subunit IIB</fullName>
    </submittedName>
</protein>
<evidence type="ECO:0000313" key="10">
    <source>
        <dbReference type="Proteomes" id="UP000886724"/>
    </source>
</evidence>
<dbReference type="AlphaFoldDB" id="A0A9D1XNZ8"/>
<keyword evidence="1" id="KW-0813">Transport</keyword>
<reference evidence="9" key="1">
    <citation type="journal article" date="2021" name="PeerJ">
        <title>Extensive microbial diversity within the chicken gut microbiome revealed by metagenomics and culture.</title>
        <authorList>
            <person name="Gilroy R."/>
            <person name="Ravi A."/>
            <person name="Getino M."/>
            <person name="Pursley I."/>
            <person name="Horton D.L."/>
            <person name="Alikhan N.F."/>
            <person name="Baker D."/>
            <person name="Gharbi K."/>
            <person name="Hall N."/>
            <person name="Watson M."/>
            <person name="Adriaenssens E.M."/>
            <person name="Foster-Nyarko E."/>
            <person name="Jarju S."/>
            <person name="Secka A."/>
            <person name="Antonio M."/>
            <person name="Oren A."/>
            <person name="Chaudhuri R.R."/>
            <person name="La Ragione R."/>
            <person name="Hildebrand F."/>
            <person name="Pallen M.J."/>
        </authorList>
    </citation>
    <scope>NUCLEOTIDE SEQUENCE</scope>
    <source>
        <strain evidence="9">ChiGjej1B1-14440</strain>
    </source>
</reference>
<keyword evidence="3 9" id="KW-0762">Sugar transport</keyword>
<evidence type="ECO:0000313" key="9">
    <source>
        <dbReference type="EMBL" id="HIX81425.1"/>
    </source>
</evidence>
<proteinExistence type="predicted"/>
<keyword evidence="5" id="KW-0598">Phosphotransferase system</keyword>
<accession>A0A9D1XNZ8</accession>
<name>A0A9D1XNZ8_9FIRM</name>
<dbReference type="GO" id="GO:0009401">
    <property type="term" value="P:phosphoenolpyruvate-dependent sugar phosphotransferase system"/>
    <property type="evidence" value="ECO:0007669"/>
    <property type="project" value="UniProtKB-KW"/>
</dbReference>
<gene>
    <name evidence="9" type="ORF">H9980_05555</name>
</gene>
<evidence type="ECO:0000256" key="7">
    <source>
        <dbReference type="PROSITE-ProRule" id="PRU00423"/>
    </source>
</evidence>
<feature type="domain" description="PTS EIIB type-3" evidence="8">
    <location>
        <begin position="1"/>
        <end position="93"/>
    </location>
</feature>
<dbReference type="Pfam" id="PF02302">
    <property type="entry name" value="PTS_IIB"/>
    <property type="match status" value="1"/>
</dbReference>
<dbReference type="GO" id="GO:0016301">
    <property type="term" value="F:kinase activity"/>
    <property type="evidence" value="ECO:0007669"/>
    <property type="project" value="UniProtKB-KW"/>
</dbReference>
<sequence length="93" mass="10122">MIRILLACAGGMSTSLLMNKMKAEADKRGIEVSIDAGPEKGIEDRMGSFDVLLLGPQVRYVLKNVEQICTGKVPFDVVDMRDYGTMNGANVLD</sequence>
<evidence type="ECO:0000256" key="3">
    <source>
        <dbReference type="ARBA" id="ARBA00022597"/>
    </source>
</evidence>
<dbReference type="PROSITE" id="PS51100">
    <property type="entry name" value="PTS_EIIB_TYPE_3"/>
    <property type="match status" value="1"/>
</dbReference>
<dbReference type="EMBL" id="DXET01000126">
    <property type="protein sequence ID" value="HIX81425.1"/>
    <property type="molecule type" value="Genomic_DNA"/>
</dbReference>
<comment type="caution">
    <text evidence="9">The sequence shown here is derived from an EMBL/GenBank/DDBJ whole genome shotgun (WGS) entry which is preliminary data.</text>
</comment>
<dbReference type="InterPro" id="IPR003501">
    <property type="entry name" value="PTS_EIIB_2/3"/>
</dbReference>
<dbReference type="Gene3D" id="3.40.50.2300">
    <property type="match status" value="1"/>
</dbReference>
<evidence type="ECO:0000256" key="2">
    <source>
        <dbReference type="ARBA" id="ARBA00022553"/>
    </source>
</evidence>
<evidence type="ECO:0000256" key="5">
    <source>
        <dbReference type="ARBA" id="ARBA00022683"/>
    </source>
</evidence>
<keyword evidence="4" id="KW-0808">Transferase</keyword>
<reference evidence="9" key="2">
    <citation type="submission" date="2021-04" db="EMBL/GenBank/DDBJ databases">
        <authorList>
            <person name="Gilroy R."/>
        </authorList>
    </citation>
    <scope>NUCLEOTIDE SEQUENCE</scope>
    <source>
        <strain evidence="9">ChiGjej1B1-14440</strain>
    </source>
</reference>
<keyword evidence="6" id="KW-0418">Kinase</keyword>
<dbReference type="Proteomes" id="UP000886724">
    <property type="component" value="Unassembled WGS sequence"/>
</dbReference>
<evidence type="ECO:0000256" key="6">
    <source>
        <dbReference type="ARBA" id="ARBA00022777"/>
    </source>
</evidence>
<feature type="modified residue" description="Phosphocysteine; by EIIA" evidence="7">
    <location>
        <position position="8"/>
    </location>
</feature>
<dbReference type="InterPro" id="IPR036095">
    <property type="entry name" value="PTS_EIIB-like_sf"/>
</dbReference>
<evidence type="ECO:0000256" key="1">
    <source>
        <dbReference type="ARBA" id="ARBA00022448"/>
    </source>
</evidence>
<dbReference type="InterPro" id="IPR013012">
    <property type="entry name" value="PTS_EIIB_3"/>
</dbReference>
<dbReference type="InterPro" id="IPR051819">
    <property type="entry name" value="PTS_sugar-specific_EIIB"/>
</dbReference>
<keyword evidence="2" id="KW-0597">Phosphoprotein</keyword>
<dbReference type="CDD" id="cd05564">
    <property type="entry name" value="PTS_IIB_chitobiose_lichenan"/>
    <property type="match status" value="1"/>
</dbReference>
<dbReference type="PANTHER" id="PTHR34581:SF2">
    <property type="entry name" value="PTS SYSTEM N,N'-DIACETYLCHITOBIOSE-SPECIFIC EIIB COMPONENT"/>
    <property type="match status" value="1"/>
</dbReference>
<evidence type="ECO:0000259" key="8">
    <source>
        <dbReference type="PROSITE" id="PS51100"/>
    </source>
</evidence>